<dbReference type="GO" id="GO:0016787">
    <property type="term" value="F:hydrolase activity"/>
    <property type="evidence" value="ECO:0007669"/>
    <property type="project" value="UniProtKB-KW"/>
</dbReference>
<accession>A0ABW4RS41</accession>
<dbReference type="PROSITE" id="PS00893">
    <property type="entry name" value="NUDIX_BOX"/>
    <property type="match status" value="1"/>
</dbReference>
<keyword evidence="4" id="KW-1185">Reference proteome</keyword>
<dbReference type="SUPFAM" id="SSF56784">
    <property type="entry name" value="HAD-like"/>
    <property type="match status" value="1"/>
</dbReference>
<keyword evidence="1 3" id="KW-0378">Hydrolase</keyword>
<comment type="caution">
    <text evidence="3">The sequence shown here is derived from an EMBL/GenBank/DDBJ whole genome shotgun (WGS) entry which is preliminary data.</text>
</comment>
<dbReference type="PANTHER" id="PTHR43434">
    <property type="entry name" value="PHOSPHOGLYCOLATE PHOSPHATASE"/>
    <property type="match status" value="1"/>
</dbReference>
<dbReference type="PROSITE" id="PS51462">
    <property type="entry name" value="NUDIX"/>
    <property type="match status" value="1"/>
</dbReference>
<dbReference type="RefSeq" id="WP_343873928.1">
    <property type="nucleotide sequence ID" value="NZ_BAAAIX010000021.1"/>
</dbReference>
<dbReference type="EMBL" id="JBHUFZ010000007">
    <property type="protein sequence ID" value="MFD1889137.1"/>
    <property type="molecule type" value="Genomic_DNA"/>
</dbReference>
<evidence type="ECO:0000313" key="4">
    <source>
        <dbReference type="Proteomes" id="UP001597326"/>
    </source>
</evidence>
<dbReference type="InterPro" id="IPR023198">
    <property type="entry name" value="PGP-like_dom2"/>
</dbReference>
<dbReference type="InterPro" id="IPR023214">
    <property type="entry name" value="HAD_sf"/>
</dbReference>
<dbReference type="InterPro" id="IPR050155">
    <property type="entry name" value="HAD-like_hydrolase_sf"/>
</dbReference>
<dbReference type="InterPro" id="IPR006439">
    <property type="entry name" value="HAD-SF_hydro_IA"/>
</dbReference>
<evidence type="ECO:0000256" key="1">
    <source>
        <dbReference type="ARBA" id="ARBA00022801"/>
    </source>
</evidence>
<organism evidence="3 4">
    <name type="scientific">Luteococcus peritonei</name>
    <dbReference type="NCBI Taxonomy" id="88874"/>
    <lineage>
        <taxon>Bacteria</taxon>
        <taxon>Bacillati</taxon>
        <taxon>Actinomycetota</taxon>
        <taxon>Actinomycetes</taxon>
        <taxon>Propionibacteriales</taxon>
        <taxon>Propionibacteriaceae</taxon>
        <taxon>Luteococcus</taxon>
    </lineage>
</organism>
<name>A0ABW4RS41_9ACTN</name>
<dbReference type="Pfam" id="PF00293">
    <property type="entry name" value="NUDIX"/>
    <property type="match status" value="1"/>
</dbReference>
<proteinExistence type="predicted"/>
<dbReference type="Proteomes" id="UP001597326">
    <property type="component" value="Unassembled WGS sequence"/>
</dbReference>
<feature type="domain" description="Nudix hydrolase" evidence="2">
    <location>
        <begin position="1"/>
        <end position="127"/>
    </location>
</feature>
<dbReference type="InterPro" id="IPR000086">
    <property type="entry name" value="NUDIX_hydrolase_dom"/>
</dbReference>
<dbReference type="InterPro" id="IPR015797">
    <property type="entry name" value="NUDIX_hydrolase-like_dom_sf"/>
</dbReference>
<dbReference type="CDD" id="cd04690">
    <property type="entry name" value="NUDIX_Hydrolase"/>
    <property type="match status" value="1"/>
</dbReference>
<evidence type="ECO:0000313" key="3">
    <source>
        <dbReference type="EMBL" id="MFD1889137.1"/>
    </source>
</evidence>
<dbReference type="SFLD" id="SFLDS00003">
    <property type="entry name" value="Haloacid_Dehalogenase"/>
    <property type="match status" value="1"/>
</dbReference>
<gene>
    <name evidence="3" type="ORF">ACFSCS_02920</name>
</gene>
<dbReference type="Gene3D" id="1.10.150.240">
    <property type="entry name" value="Putative phosphatase, domain 2"/>
    <property type="match status" value="1"/>
</dbReference>
<dbReference type="InterPro" id="IPR020084">
    <property type="entry name" value="NUDIX_hydrolase_CS"/>
</dbReference>
<evidence type="ECO:0000259" key="2">
    <source>
        <dbReference type="PROSITE" id="PS51462"/>
    </source>
</evidence>
<dbReference type="Pfam" id="PF13419">
    <property type="entry name" value="HAD_2"/>
    <property type="match status" value="1"/>
</dbReference>
<dbReference type="SUPFAM" id="SSF55811">
    <property type="entry name" value="Nudix"/>
    <property type="match status" value="1"/>
</dbReference>
<dbReference type="InterPro" id="IPR036412">
    <property type="entry name" value="HAD-like_sf"/>
</dbReference>
<dbReference type="PANTHER" id="PTHR43434:SF1">
    <property type="entry name" value="PHOSPHOGLYCOLATE PHOSPHATASE"/>
    <property type="match status" value="1"/>
</dbReference>
<sequence length="341" mass="36521">MTIIDKVALVHVRDGRLLTTRSAGRERCYLPGGKREPGEDDLAALTRELAEELGVQVDPATVRPWGVFTHEADAQAAGTVVRTTAMTADVAGEPVASAEVDELAWLAPEDRDRMTPTIGAVVDDLLAKGFFAQDRAVLFDLDDTLVATREVKWEHHRFVAREHYGIDLDDETLARHWGEPFGMMLGHLYRDAASTEEMVATNHASAHLYPKTTRPGAVELVTDLLDAGIPVGVVTSTLSQPAADDLRRCGFPVDRLFTVQGADRSPVHKPDPAVFTAALDTLRCLGIERVSYVGDAVMDAQAAAGAGLDFVAVTTGMVTAEAFPGVPVVASIAEAGPYLGL</sequence>
<reference evidence="4" key="1">
    <citation type="journal article" date="2019" name="Int. J. Syst. Evol. Microbiol.">
        <title>The Global Catalogue of Microorganisms (GCM) 10K type strain sequencing project: providing services to taxonomists for standard genome sequencing and annotation.</title>
        <authorList>
            <consortium name="The Broad Institute Genomics Platform"/>
            <consortium name="The Broad Institute Genome Sequencing Center for Infectious Disease"/>
            <person name="Wu L."/>
            <person name="Ma J."/>
        </authorList>
    </citation>
    <scope>NUCLEOTIDE SEQUENCE [LARGE SCALE GENOMIC DNA]</scope>
    <source>
        <strain evidence="4">CAIM 431</strain>
    </source>
</reference>
<dbReference type="Gene3D" id="3.40.50.1000">
    <property type="entry name" value="HAD superfamily/HAD-like"/>
    <property type="match status" value="1"/>
</dbReference>
<protein>
    <submittedName>
        <fullName evidence="3">HAD-IA family hydrolase</fullName>
    </submittedName>
</protein>
<dbReference type="NCBIfam" id="TIGR01549">
    <property type="entry name" value="HAD-SF-IA-v1"/>
    <property type="match status" value="1"/>
</dbReference>
<dbReference type="InterPro" id="IPR041492">
    <property type="entry name" value="HAD_2"/>
</dbReference>
<dbReference type="Gene3D" id="3.90.79.10">
    <property type="entry name" value="Nucleoside Triphosphate Pyrophosphohydrolase"/>
    <property type="match status" value="1"/>
</dbReference>
<dbReference type="SFLD" id="SFLDG01129">
    <property type="entry name" value="C1.5:_HAD__Beta-PGM__Phosphata"/>
    <property type="match status" value="1"/>
</dbReference>